<sequence>PLWKIVLQFLTQLSILLSYISAITLLGVHLNGLKTYVYTKTCMLMFIAPLIILPKLGSNHDCFVDKWVHKLQCIQRMEYYSTLKINELSIHERTWRNHKCMLKSEGNLSKKATYYMILKI</sequence>
<protein>
    <submittedName>
        <fullName evidence="2">LORF2 protein</fullName>
    </submittedName>
</protein>
<gene>
    <name evidence="2" type="ORF">FOF47_R04103</name>
</gene>
<proteinExistence type="predicted"/>
<evidence type="ECO:0000256" key="1">
    <source>
        <dbReference type="SAM" id="Phobius"/>
    </source>
</evidence>
<comment type="caution">
    <text evidence="2">The sequence shown here is derived from an EMBL/GenBank/DDBJ whole genome shotgun (WGS) entry which is preliminary data.</text>
</comment>
<dbReference type="Proteomes" id="UP000475037">
    <property type="component" value="Unassembled WGS sequence"/>
</dbReference>
<keyword evidence="3" id="KW-1185">Reference proteome</keyword>
<feature type="non-terminal residue" evidence="2">
    <location>
        <position position="1"/>
    </location>
</feature>
<feature type="non-terminal residue" evidence="2">
    <location>
        <position position="120"/>
    </location>
</feature>
<organism evidence="2 3">
    <name type="scientific">Crocuta crocuta</name>
    <name type="common">Spotted hyena</name>
    <dbReference type="NCBI Taxonomy" id="9678"/>
    <lineage>
        <taxon>Eukaryota</taxon>
        <taxon>Metazoa</taxon>
        <taxon>Chordata</taxon>
        <taxon>Craniata</taxon>
        <taxon>Vertebrata</taxon>
        <taxon>Euteleostomi</taxon>
        <taxon>Mammalia</taxon>
        <taxon>Eutheria</taxon>
        <taxon>Laurasiatheria</taxon>
        <taxon>Carnivora</taxon>
        <taxon>Feliformia</taxon>
        <taxon>Hyaenidae</taxon>
        <taxon>Crocuta</taxon>
    </lineage>
</organism>
<feature type="transmembrane region" description="Helical" evidence="1">
    <location>
        <begin position="6"/>
        <end position="28"/>
    </location>
</feature>
<accession>A0A6G1AZZ7</accession>
<reference evidence="2 3" key="1">
    <citation type="submission" date="2019-11" db="EMBL/GenBank/DDBJ databases">
        <authorList>
            <person name="Yang C."/>
            <person name="Li F."/>
        </authorList>
    </citation>
    <scope>NUCLEOTIDE SEQUENCE [LARGE SCALE GENOMIC DNA]</scope>
    <source>
        <strain evidence="2">KB4526</strain>
        <tissue evidence="2">Muscle</tissue>
    </source>
</reference>
<keyword evidence="1" id="KW-1133">Transmembrane helix</keyword>
<name>A0A6G1AZZ7_CROCR</name>
<keyword evidence="1" id="KW-0472">Membrane</keyword>
<evidence type="ECO:0000313" key="2">
    <source>
        <dbReference type="EMBL" id="KAF0881378.1"/>
    </source>
</evidence>
<dbReference type="AlphaFoldDB" id="A0A6G1AZZ7"/>
<dbReference type="EMBL" id="VOAJ01002732">
    <property type="protein sequence ID" value="KAF0881378.1"/>
    <property type="molecule type" value="Genomic_DNA"/>
</dbReference>
<keyword evidence="1" id="KW-0812">Transmembrane</keyword>
<evidence type="ECO:0000313" key="3">
    <source>
        <dbReference type="Proteomes" id="UP000475037"/>
    </source>
</evidence>